<reference evidence="3 4" key="1">
    <citation type="submission" date="2010-01" db="EMBL/GenBank/DDBJ databases">
        <title>The complete genome of Thermobispora bispora DSM 43833.</title>
        <authorList>
            <consortium name="US DOE Joint Genome Institute (JGI-PGF)"/>
            <person name="Lucas S."/>
            <person name="Copeland A."/>
            <person name="Lapidus A."/>
            <person name="Glavina del Rio T."/>
            <person name="Dalin E."/>
            <person name="Tice H."/>
            <person name="Bruce D."/>
            <person name="Goodwin L."/>
            <person name="Pitluck S."/>
            <person name="Kyrpides N."/>
            <person name="Mavromatis K."/>
            <person name="Ivanova N."/>
            <person name="Mikhailova N."/>
            <person name="Chertkov O."/>
            <person name="Brettin T."/>
            <person name="Detter J.C."/>
            <person name="Han C."/>
            <person name="Larimer F."/>
            <person name="Land M."/>
            <person name="Hauser L."/>
            <person name="Markowitz V."/>
            <person name="Cheng J.-F."/>
            <person name="Hugenholtz P."/>
            <person name="Woyke T."/>
            <person name="Wu D."/>
            <person name="Jando M."/>
            <person name="Schneider S."/>
            <person name="Klenk H.-P."/>
            <person name="Eisen J.A."/>
        </authorList>
    </citation>
    <scope>NUCLEOTIDE SEQUENCE [LARGE SCALE GENOMIC DNA]</scope>
    <source>
        <strain evidence="4">ATCC 19993 / DSM 43833 / CBS 139.67 / JCM 10125 / KCTC 9307 / NBRC 14880 / R51</strain>
    </source>
</reference>
<sequence>MIEVPSGGRSRSLVPRSLDRVEERLILATCLVLAGVSVVGAIFEWPPAVYQPITFLALYAVLRILLPLRETPEELRQARMELAELKERLLNHECVDFRCYESSAEFYGALTEVVNSEARRQIDAWYVRKVPPTKFVQKAAKRYFSSVLQWAKNDPSRSVRRLICVHSPEMREWARRHHADTRKIANYEARIVEWAIKADLLNMAVIDQRIVFLAFSGATDQVVRGVSIRDARVAKEFTDLFTQHWAAATRLSDWVRQAR</sequence>
<feature type="coiled-coil region" evidence="1">
    <location>
        <begin position="68"/>
        <end position="95"/>
    </location>
</feature>
<evidence type="ECO:0000256" key="2">
    <source>
        <dbReference type="SAM" id="Phobius"/>
    </source>
</evidence>
<evidence type="ECO:0000256" key="1">
    <source>
        <dbReference type="SAM" id="Coils"/>
    </source>
</evidence>
<protein>
    <submittedName>
        <fullName evidence="3">Uncharacterized protein</fullName>
    </submittedName>
</protein>
<feature type="transmembrane region" description="Helical" evidence="2">
    <location>
        <begin position="25"/>
        <end position="43"/>
    </location>
</feature>
<dbReference type="RefSeq" id="WP_013132558.1">
    <property type="nucleotide sequence ID" value="NC_014165.1"/>
</dbReference>
<dbReference type="OrthoDB" id="3362145at2"/>
<keyword evidence="4" id="KW-1185">Reference proteome</keyword>
<keyword evidence="2" id="KW-1133">Transmembrane helix</keyword>
<proteinExistence type="predicted"/>
<keyword evidence="2" id="KW-0472">Membrane</keyword>
<dbReference type="Proteomes" id="UP000006640">
    <property type="component" value="Chromosome"/>
</dbReference>
<gene>
    <name evidence="3" type="ordered locus">Tbis_2315</name>
</gene>
<keyword evidence="1" id="KW-0175">Coiled coil</keyword>
<accession>D6Y3S3</accession>
<evidence type="ECO:0000313" key="3">
    <source>
        <dbReference type="EMBL" id="ADG89025.1"/>
    </source>
</evidence>
<dbReference type="eggNOG" id="ENOG5032BWH">
    <property type="taxonomic scope" value="Bacteria"/>
</dbReference>
<dbReference type="HOGENOM" id="CLU_1073375_0_0_11"/>
<keyword evidence="2" id="KW-0812">Transmembrane</keyword>
<organism evidence="3 4">
    <name type="scientific">Thermobispora bispora (strain ATCC 19993 / DSM 43833 / CBS 139.67 / JCM 10125 / KCTC 9307 / NBRC 14880 / R51)</name>
    <dbReference type="NCBI Taxonomy" id="469371"/>
    <lineage>
        <taxon>Bacteria</taxon>
        <taxon>Bacillati</taxon>
        <taxon>Actinomycetota</taxon>
        <taxon>Actinomycetes</taxon>
        <taxon>Streptosporangiales</taxon>
        <taxon>Streptosporangiaceae</taxon>
        <taxon>Thermobispora</taxon>
    </lineage>
</organism>
<dbReference type="AlphaFoldDB" id="D6Y3S3"/>
<dbReference type="EMBL" id="CP001874">
    <property type="protein sequence ID" value="ADG89025.1"/>
    <property type="molecule type" value="Genomic_DNA"/>
</dbReference>
<evidence type="ECO:0000313" key="4">
    <source>
        <dbReference type="Proteomes" id="UP000006640"/>
    </source>
</evidence>
<feature type="transmembrane region" description="Helical" evidence="2">
    <location>
        <begin position="49"/>
        <end position="66"/>
    </location>
</feature>
<dbReference type="KEGG" id="tbi:Tbis_2315"/>
<name>D6Y3S3_THEBD</name>